<feature type="transmembrane region" description="Helical" evidence="1">
    <location>
        <begin position="262"/>
        <end position="283"/>
    </location>
</feature>
<feature type="transmembrane region" description="Helical" evidence="1">
    <location>
        <begin position="107"/>
        <end position="127"/>
    </location>
</feature>
<evidence type="ECO:0000313" key="2">
    <source>
        <dbReference type="EMBL" id="KNE55295.1"/>
    </source>
</evidence>
<feature type="transmembrane region" description="Helical" evidence="1">
    <location>
        <begin position="12"/>
        <end position="30"/>
    </location>
</feature>
<dbReference type="Proteomes" id="UP000054350">
    <property type="component" value="Unassembled WGS sequence"/>
</dbReference>
<keyword evidence="3" id="KW-1185">Reference proteome</keyword>
<dbReference type="VEuPathDB" id="FungiDB:AMAG_01202"/>
<name>A0A0L0RYR1_ALLM3</name>
<feature type="transmembrane region" description="Helical" evidence="1">
    <location>
        <begin position="147"/>
        <end position="167"/>
    </location>
</feature>
<feature type="transmembrane region" description="Helical" evidence="1">
    <location>
        <begin position="66"/>
        <end position="87"/>
    </location>
</feature>
<keyword evidence="1" id="KW-0812">Transmembrane</keyword>
<gene>
    <name evidence="2" type="ORF">AMAG_01202</name>
</gene>
<protein>
    <submittedName>
        <fullName evidence="2">Uncharacterized protein</fullName>
    </submittedName>
</protein>
<feature type="transmembrane region" description="Helical" evidence="1">
    <location>
        <begin position="36"/>
        <end position="54"/>
    </location>
</feature>
<feature type="transmembrane region" description="Helical" evidence="1">
    <location>
        <begin position="201"/>
        <end position="219"/>
    </location>
</feature>
<dbReference type="EMBL" id="GG745329">
    <property type="protein sequence ID" value="KNE55295.1"/>
    <property type="molecule type" value="Genomic_DNA"/>
</dbReference>
<sequence length="377" mass="39818">MIFAFVNVIAFILWRLVPLGLHVALLPLAFAVSRAAGLHVALTWTVIYTAEALLGHLLPAVLATPVSAVVSLANPLIATLPVLHWLGVPDVLPAPLAHPWVLAAFEGSMYGARYLLAVLEAVATVVVIKQAGATLKGAIDLPDAAKFVVTVTIFVGYLVSLSVFWNHAHGWDAIAVVLVILVLHTMLVLIPLVAEPGVDDIPVAEGFFLIFYVALRIAVSTRPVTSPGTEFWTIEAAQRTSLLSKWAYILDLPDLPGVLSTLSTLAAALPTLIPISTLVALAYRSVILGTATAVVDRARDTCAATDTLPDEARAASVFAIGSWLLALSKPLLIVWYAHALVGVVDGVQGTAGHVQWTEPLVSVAMYGVLLVSRGLAA</sequence>
<evidence type="ECO:0000313" key="3">
    <source>
        <dbReference type="Proteomes" id="UP000054350"/>
    </source>
</evidence>
<reference evidence="3" key="2">
    <citation type="submission" date="2009-11" db="EMBL/GenBank/DDBJ databases">
        <title>The Genome Sequence of Allomyces macrogynus strain ATCC 38327.</title>
        <authorList>
            <consortium name="The Broad Institute Genome Sequencing Platform"/>
            <person name="Russ C."/>
            <person name="Cuomo C."/>
            <person name="Shea T."/>
            <person name="Young S.K."/>
            <person name="Zeng Q."/>
            <person name="Koehrsen M."/>
            <person name="Haas B."/>
            <person name="Borodovsky M."/>
            <person name="Guigo R."/>
            <person name="Alvarado L."/>
            <person name="Berlin A."/>
            <person name="Borenstein D."/>
            <person name="Chen Z."/>
            <person name="Engels R."/>
            <person name="Freedman E."/>
            <person name="Gellesch M."/>
            <person name="Goldberg J."/>
            <person name="Griggs A."/>
            <person name="Gujja S."/>
            <person name="Heiman D."/>
            <person name="Hepburn T."/>
            <person name="Howarth C."/>
            <person name="Jen D."/>
            <person name="Larson L."/>
            <person name="Lewis B."/>
            <person name="Mehta T."/>
            <person name="Park D."/>
            <person name="Pearson M."/>
            <person name="Roberts A."/>
            <person name="Saif S."/>
            <person name="Shenoy N."/>
            <person name="Sisk P."/>
            <person name="Stolte C."/>
            <person name="Sykes S."/>
            <person name="Walk T."/>
            <person name="White J."/>
            <person name="Yandava C."/>
            <person name="Burger G."/>
            <person name="Gray M.W."/>
            <person name="Holland P.W.H."/>
            <person name="King N."/>
            <person name="Lang F.B.F."/>
            <person name="Roger A.J."/>
            <person name="Ruiz-Trillo I."/>
            <person name="Lander E."/>
            <person name="Nusbaum C."/>
        </authorList>
    </citation>
    <scope>NUCLEOTIDE SEQUENCE [LARGE SCALE GENOMIC DNA]</scope>
    <source>
        <strain evidence="3">ATCC 38327</strain>
    </source>
</reference>
<organism evidence="2 3">
    <name type="scientific">Allomyces macrogynus (strain ATCC 38327)</name>
    <name type="common">Allomyces javanicus var. macrogynus</name>
    <dbReference type="NCBI Taxonomy" id="578462"/>
    <lineage>
        <taxon>Eukaryota</taxon>
        <taxon>Fungi</taxon>
        <taxon>Fungi incertae sedis</taxon>
        <taxon>Blastocladiomycota</taxon>
        <taxon>Blastocladiomycetes</taxon>
        <taxon>Blastocladiales</taxon>
        <taxon>Blastocladiaceae</taxon>
        <taxon>Allomyces</taxon>
    </lineage>
</organism>
<proteinExistence type="predicted"/>
<accession>A0A0L0RYR1</accession>
<dbReference type="OrthoDB" id="5566398at2759"/>
<dbReference type="AlphaFoldDB" id="A0A0L0RYR1"/>
<reference evidence="2 3" key="1">
    <citation type="submission" date="2009-11" db="EMBL/GenBank/DDBJ databases">
        <title>Annotation of Allomyces macrogynus ATCC 38327.</title>
        <authorList>
            <consortium name="The Broad Institute Genome Sequencing Platform"/>
            <person name="Russ C."/>
            <person name="Cuomo C."/>
            <person name="Burger G."/>
            <person name="Gray M.W."/>
            <person name="Holland P.W.H."/>
            <person name="King N."/>
            <person name="Lang F.B.F."/>
            <person name="Roger A.J."/>
            <person name="Ruiz-Trillo I."/>
            <person name="Young S.K."/>
            <person name="Zeng Q."/>
            <person name="Gargeya S."/>
            <person name="Fitzgerald M."/>
            <person name="Haas B."/>
            <person name="Abouelleil A."/>
            <person name="Alvarado L."/>
            <person name="Arachchi H.M."/>
            <person name="Berlin A."/>
            <person name="Chapman S.B."/>
            <person name="Gearin G."/>
            <person name="Goldberg J."/>
            <person name="Griggs A."/>
            <person name="Gujja S."/>
            <person name="Hansen M."/>
            <person name="Heiman D."/>
            <person name="Howarth C."/>
            <person name="Larimer J."/>
            <person name="Lui A."/>
            <person name="MacDonald P.J.P."/>
            <person name="McCowen C."/>
            <person name="Montmayeur A."/>
            <person name="Murphy C."/>
            <person name="Neiman D."/>
            <person name="Pearson M."/>
            <person name="Priest M."/>
            <person name="Roberts A."/>
            <person name="Saif S."/>
            <person name="Shea T."/>
            <person name="Sisk P."/>
            <person name="Stolte C."/>
            <person name="Sykes S."/>
            <person name="Wortman J."/>
            <person name="Nusbaum C."/>
            <person name="Birren B."/>
        </authorList>
    </citation>
    <scope>NUCLEOTIDE SEQUENCE [LARGE SCALE GENOMIC DNA]</scope>
    <source>
        <strain evidence="2 3">ATCC 38327</strain>
    </source>
</reference>
<evidence type="ECO:0000256" key="1">
    <source>
        <dbReference type="SAM" id="Phobius"/>
    </source>
</evidence>
<feature type="transmembrane region" description="Helical" evidence="1">
    <location>
        <begin position="173"/>
        <end position="194"/>
    </location>
</feature>
<keyword evidence="1" id="KW-0472">Membrane</keyword>
<keyword evidence="1" id="KW-1133">Transmembrane helix</keyword>